<dbReference type="Proteomes" id="UP001433268">
    <property type="component" value="Unassembled WGS sequence"/>
</dbReference>
<protein>
    <submittedName>
        <fullName evidence="2">Uncharacterized protein</fullName>
    </submittedName>
</protein>
<feature type="region of interest" description="Disordered" evidence="1">
    <location>
        <begin position="28"/>
        <end position="56"/>
    </location>
</feature>
<dbReference type="GeneID" id="92048113"/>
<name>A0ABR1VJY8_9PEZI</name>
<evidence type="ECO:0000313" key="2">
    <source>
        <dbReference type="EMBL" id="KAK8070535.1"/>
    </source>
</evidence>
<comment type="caution">
    <text evidence="2">The sequence shown here is derived from an EMBL/GenBank/DDBJ whole genome shotgun (WGS) entry which is preliminary data.</text>
</comment>
<feature type="compositionally biased region" description="Acidic residues" evidence="1">
    <location>
        <begin position="32"/>
        <end position="41"/>
    </location>
</feature>
<dbReference type="EMBL" id="JAQQWN010000008">
    <property type="protein sequence ID" value="KAK8070535.1"/>
    <property type="molecule type" value="Genomic_DNA"/>
</dbReference>
<proteinExistence type="predicted"/>
<reference evidence="2 3" key="1">
    <citation type="submission" date="2023-01" db="EMBL/GenBank/DDBJ databases">
        <title>Analysis of 21 Apiospora genomes using comparative genomics revels a genus with tremendous synthesis potential of carbohydrate active enzymes and secondary metabolites.</title>
        <authorList>
            <person name="Sorensen T."/>
        </authorList>
    </citation>
    <scope>NUCLEOTIDE SEQUENCE [LARGE SCALE GENOMIC DNA]</scope>
    <source>
        <strain evidence="2 3">CBS 114990</strain>
    </source>
</reference>
<dbReference type="RefSeq" id="XP_066664343.1">
    <property type="nucleotide sequence ID" value="XM_066815053.1"/>
</dbReference>
<sequence length="91" mass="10169">MKNGHHYIASHISFKHKKDAAYRKDQSKLLEDGDDGDDLETIETPSKKAKKSGIKKEEDDLVKKVDLMKAGKVYVKNGSGPPAKRETALRC</sequence>
<accession>A0ABR1VJY8</accession>
<evidence type="ECO:0000256" key="1">
    <source>
        <dbReference type="SAM" id="MobiDB-lite"/>
    </source>
</evidence>
<gene>
    <name evidence="2" type="ORF">PG997_010738</name>
</gene>
<keyword evidence="3" id="KW-1185">Reference proteome</keyword>
<evidence type="ECO:0000313" key="3">
    <source>
        <dbReference type="Proteomes" id="UP001433268"/>
    </source>
</evidence>
<organism evidence="2 3">
    <name type="scientific">Apiospora hydei</name>
    <dbReference type="NCBI Taxonomy" id="1337664"/>
    <lineage>
        <taxon>Eukaryota</taxon>
        <taxon>Fungi</taxon>
        <taxon>Dikarya</taxon>
        <taxon>Ascomycota</taxon>
        <taxon>Pezizomycotina</taxon>
        <taxon>Sordariomycetes</taxon>
        <taxon>Xylariomycetidae</taxon>
        <taxon>Amphisphaeriales</taxon>
        <taxon>Apiosporaceae</taxon>
        <taxon>Apiospora</taxon>
    </lineage>
</organism>